<evidence type="ECO:0000256" key="1">
    <source>
        <dbReference type="SAM" id="SignalP"/>
    </source>
</evidence>
<keyword evidence="1" id="KW-0732">Signal</keyword>
<comment type="caution">
    <text evidence="2">The sequence shown here is derived from an EMBL/GenBank/DDBJ whole genome shotgun (WGS) entry which is preliminary data.</text>
</comment>
<evidence type="ECO:0000313" key="2">
    <source>
        <dbReference type="EMBL" id="KGO76492.1"/>
    </source>
</evidence>
<dbReference type="AlphaFoldDB" id="A0A0A2L8R3"/>
<keyword evidence="3" id="KW-1185">Reference proteome</keyword>
<accession>A0A0A2L8R3</accession>
<feature type="chain" id="PRO_5001989981" evidence="1">
    <location>
        <begin position="29"/>
        <end position="54"/>
    </location>
</feature>
<dbReference type="EMBL" id="JQGA01000244">
    <property type="protein sequence ID" value="KGO76492.1"/>
    <property type="molecule type" value="Genomic_DNA"/>
</dbReference>
<feature type="signal peptide" evidence="1">
    <location>
        <begin position="1"/>
        <end position="28"/>
    </location>
</feature>
<sequence>MNLGAGRVKLYTLFTFIFLACLIGRANASLGDHLPDFKECVQVRLREQQTLGSN</sequence>
<dbReference type="Proteomes" id="UP000030104">
    <property type="component" value="Unassembled WGS sequence"/>
</dbReference>
<dbReference type="OMA" id="RTVIQCY"/>
<dbReference type="PROSITE" id="PS51257">
    <property type="entry name" value="PROKAR_LIPOPROTEIN"/>
    <property type="match status" value="1"/>
</dbReference>
<dbReference type="OrthoDB" id="10355030at2759"/>
<reference evidence="2 3" key="1">
    <citation type="journal article" date="2015" name="Mol. Plant Microbe Interact.">
        <title>Genome, transcriptome, and functional analyses of Penicillium expansum provide new insights into secondary metabolism and pathogenicity.</title>
        <authorList>
            <person name="Ballester A.R."/>
            <person name="Marcet-Houben M."/>
            <person name="Levin E."/>
            <person name="Sela N."/>
            <person name="Selma-Lazaro C."/>
            <person name="Carmona L."/>
            <person name="Wisniewski M."/>
            <person name="Droby S."/>
            <person name="Gonzalez-Candelas L."/>
            <person name="Gabaldon T."/>
        </authorList>
    </citation>
    <scope>NUCLEOTIDE SEQUENCE [LARGE SCALE GENOMIC DNA]</scope>
    <source>
        <strain evidence="2 3">PHI-1</strain>
    </source>
</reference>
<organism evidence="2 3">
    <name type="scientific">Penicillium italicum</name>
    <name type="common">Blue mold</name>
    <dbReference type="NCBI Taxonomy" id="40296"/>
    <lineage>
        <taxon>Eukaryota</taxon>
        <taxon>Fungi</taxon>
        <taxon>Dikarya</taxon>
        <taxon>Ascomycota</taxon>
        <taxon>Pezizomycotina</taxon>
        <taxon>Eurotiomycetes</taxon>
        <taxon>Eurotiomycetidae</taxon>
        <taxon>Eurotiales</taxon>
        <taxon>Aspergillaceae</taxon>
        <taxon>Penicillium</taxon>
    </lineage>
</organism>
<dbReference type="PhylomeDB" id="A0A0A2L8R3"/>
<dbReference type="HOGENOM" id="CLU_3051070_0_0_1"/>
<gene>
    <name evidence="2" type="ORF">PITC_089060</name>
</gene>
<proteinExistence type="predicted"/>
<protein>
    <submittedName>
        <fullName evidence="2">Uncharacterized protein</fullName>
    </submittedName>
</protein>
<name>A0A0A2L8R3_PENIT</name>
<evidence type="ECO:0000313" key="3">
    <source>
        <dbReference type="Proteomes" id="UP000030104"/>
    </source>
</evidence>